<keyword evidence="2" id="KW-1185">Reference proteome</keyword>
<dbReference type="AlphaFoldDB" id="A0ABC8V5I1"/>
<protein>
    <submittedName>
        <fullName evidence="1">Uncharacterized protein</fullName>
    </submittedName>
</protein>
<name>A0ABC8V5I1_9AQUA</name>
<evidence type="ECO:0000313" key="2">
    <source>
        <dbReference type="Proteomes" id="UP001642360"/>
    </source>
</evidence>
<dbReference type="Proteomes" id="UP001642360">
    <property type="component" value="Unassembled WGS sequence"/>
</dbReference>
<dbReference type="EMBL" id="CAUOFW020010490">
    <property type="protein sequence ID" value="CAK9188457.1"/>
    <property type="molecule type" value="Genomic_DNA"/>
</dbReference>
<accession>A0ABC8V5I1</accession>
<proteinExistence type="predicted"/>
<evidence type="ECO:0000313" key="1">
    <source>
        <dbReference type="EMBL" id="CAK9188457.1"/>
    </source>
</evidence>
<gene>
    <name evidence="1" type="ORF">ILEXP_LOCUS59143</name>
</gene>
<sequence>MFIPEDEFKANVSNGLSSISTPTSHSGIFGSAHLVPRHRLQGLEVAVSGYALQCKPRGLMFFMYLTRSQCAAIRNWCQKLEDGCSFIHEDHGFSPHKLLQ</sequence>
<organism evidence="1 2">
    <name type="scientific">Ilex paraguariensis</name>
    <name type="common">yerba mate</name>
    <dbReference type="NCBI Taxonomy" id="185542"/>
    <lineage>
        <taxon>Eukaryota</taxon>
        <taxon>Viridiplantae</taxon>
        <taxon>Streptophyta</taxon>
        <taxon>Embryophyta</taxon>
        <taxon>Tracheophyta</taxon>
        <taxon>Spermatophyta</taxon>
        <taxon>Magnoliopsida</taxon>
        <taxon>eudicotyledons</taxon>
        <taxon>Gunneridae</taxon>
        <taxon>Pentapetalae</taxon>
        <taxon>asterids</taxon>
        <taxon>campanulids</taxon>
        <taxon>Aquifoliales</taxon>
        <taxon>Aquifoliaceae</taxon>
        <taxon>Ilex</taxon>
    </lineage>
</organism>
<comment type="caution">
    <text evidence="1">The sequence shown here is derived from an EMBL/GenBank/DDBJ whole genome shotgun (WGS) entry which is preliminary data.</text>
</comment>
<reference evidence="1 2" key="1">
    <citation type="submission" date="2024-02" db="EMBL/GenBank/DDBJ databases">
        <authorList>
            <person name="Vignale AGUSTIN F."/>
            <person name="Sosa J E."/>
            <person name="Modenutti C."/>
        </authorList>
    </citation>
    <scope>NUCLEOTIDE SEQUENCE [LARGE SCALE GENOMIC DNA]</scope>
</reference>